<reference evidence="4" key="1">
    <citation type="journal article" date="2022" name="New Phytol.">
        <title>Evolutionary transition to the ectomycorrhizal habit in the genomes of a hyperdiverse lineage of mushroom-forming fungi.</title>
        <authorList>
            <person name="Looney B."/>
            <person name="Miyauchi S."/>
            <person name="Morin E."/>
            <person name="Drula E."/>
            <person name="Courty P.E."/>
            <person name="Kohler A."/>
            <person name="Kuo A."/>
            <person name="LaButti K."/>
            <person name="Pangilinan J."/>
            <person name="Lipzen A."/>
            <person name="Riley R."/>
            <person name="Andreopoulos W."/>
            <person name="He G."/>
            <person name="Johnson J."/>
            <person name="Nolan M."/>
            <person name="Tritt A."/>
            <person name="Barry K.W."/>
            <person name="Grigoriev I.V."/>
            <person name="Nagy L.G."/>
            <person name="Hibbett D."/>
            <person name="Henrissat B."/>
            <person name="Matheny P.B."/>
            <person name="Labbe J."/>
            <person name="Martin F.M."/>
        </authorList>
    </citation>
    <scope>NUCLEOTIDE SEQUENCE</scope>
    <source>
        <strain evidence="4">BPL690</strain>
    </source>
</reference>
<dbReference type="PROSITE" id="PS00028">
    <property type="entry name" value="ZINC_FINGER_C2H2_1"/>
    <property type="match status" value="1"/>
</dbReference>
<proteinExistence type="predicted"/>
<keyword evidence="1" id="KW-0863">Zinc-finger</keyword>
<evidence type="ECO:0000259" key="3">
    <source>
        <dbReference type="PROSITE" id="PS50157"/>
    </source>
</evidence>
<feature type="compositionally biased region" description="Low complexity" evidence="2">
    <location>
        <begin position="221"/>
        <end position="231"/>
    </location>
</feature>
<organism evidence="4 5">
    <name type="scientific">Multifurca ochricompacta</name>
    <dbReference type="NCBI Taxonomy" id="376703"/>
    <lineage>
        <taxon>Eukaryota</taxon>
        <taxon>Fungi</taxon>
        <taxon>Dikarya</taxon>
        <taxon>Basidiomycota</taxon>
        <taxon>Agaricomycotina</taxon>
        <taxon>Agaricomycetes</taxon>
        <taxon>Russulales</taxon>
        <taxon>Russulaceae</taxon>
        <taxon>Multifurca</taxon>
    </lineage>
</organism>
<name>A0AAD4M813_9AGAM</name>
<dbReference type="PROSITE" id="PS50157">
    <property type="entry name" value="ZINC_FINGER_C2H2_2"/>
    <property type="match status" value="1"/>
</dbReference>
<dbReference type="InterPro" id="IPR013087">
    <property type="entry name" value="Znf_C2H2_type"/>
</dbReference>
<gene>
    <name evidence="4" type="ORF">B0F90DRAFT_1667231</name>
</gene>
<comment type="caution">
    <text evidence="4">The sequence shown here is derived from an EMBL/GenBank/DDBJ whole genome shotgun (WGS) entry which is preliminary data.</text>
</comment>
<sequence length="445" mass="48814">MDREVYLYDATSDSLGYPILPVQDSISCHPAIGASITPASDVGSTFPHQGQSSCFLDESRMNSWSLHAPLYVYIPQMQQPIITWSTGEGTLTPPHQTLDLYDEGYSTIHSVDLLCQEMLPGFNLTSSASSSASPASLHSNSQEPDGYGIVANDQIPTYADHANVDTTASWREEVKASNAPPDKGHQYKPSSDHSPSQPSDTSYFYDFYEAVPQPQVRPTCIDSTISDFSSSPPSPPPPLPTLPDVLRTCPTEGYQGHCLVTSSDHPHPSPQVNNELATASLTENPATSDQPAGVREVFRGGRFLCSICGQVFAQAQGLNRHRRERHEPKLCPYCRAFKWGRPYLFKKHLETMHADVKSESAMDAATKARGGTIINHGLGRRGRKKQITLPNSGHHHRQGCSIITQHPLILFPPTAEPRPSVMSPPFDSRVKMTGSKRKKVKAKTS</sequence>
<feature type="region of interest" description="Disordered" evidence="2">
    <location>
        <begin position="177"/>
        <end position="202"/>
    </location>
</feature>
<dbReference type="Proteomes" id="UP001203297">
    <property type="component" value="Unassembled WGS sequence"/>
</dbReference>
<accession>A0AAD4M813</accession>
<feature type="compositionally biased region" description="Low complexity" evidence="2">
    <location>
        <begin position="192"/>
        <end position="202"/>
    </location>
</feature>
<feature type="region of interest" description="Disordered" evidence="2">
    <location>
        <begin position="219"/>
        <end position="240"/>
    </location>
</feature>
<feature type="domain" description="C2H2-type" evidence="3">
    <location>
        <begin position="303"/>
        <end position="326"/>
    </location>
</feature>
<dbReference type="Gene3D" id="3.30.160.60">
    <property type="entry name" value="Classic Zinc Finger"/>
    <property type="match status" value="1"/>
</dbReference>
<dbReference type="AlphaFoldDB" id="A0AAD4M813"/>
<evidence type="ECO:0000256" key="1">
    <source>
        <dbReference type="PROSITE-ProRule" id="PRU00042"/>
    </source>
</evidence>
<feature type="compositionally biased region" description="Low complexity" evidence="2">
    <location>
        <begin position="130"/>
        <end position="141"/>
    </location>
</feature>
<dbReference type="SMART" id="SM00355">
    <property type="entry name" value="ZnF_C2H2"/>
    <property type="match status" value="2"/>
</dbReference>
<evidence type="ECO:0000313" key="5">
    <source>
        <dbReference type="Proteomes" id="UP001203297"/>
    </source>
</evidence>
<feature type="region of interest" description="Disordered" evidence="2">
    <location>
        <begin position="130"/>
        <end position="150"/>
    </location>
</feature>
<protein>
    <recommendedName>
        <fullName evidence="3">C2H2-type domain-containing protein</fullName>
    </recommendedName>
</protein>
<keyword evidence="1" id="KW-0862">Zinc</keyword>
<evidence type="ECO:0000256" key="2">
    <source>
        <dbReference type="SAM" id="MobiDB-lite"/>
    </source>
</evidence>
<keyword evidence="5" id="KW-1185">Reference proteome</keyword>
<keyword evidence="1" id="KW-0479">Metal-binding</keyword>
<evidence type="ECO:0000313" key="4">
    <source>
        <dbReference type="EMBL" id="KAI0303303.1"/>
    </source>
</evidence>
<feature type="region of interest" description="Disordered" evidence="2">
    <location>
        <begin position="415"/>
        <end position="445"/>
    </location>
</feature>
<dbReference type="GO" id="GO:0008270">
    <property type="term" value="F:zinc ion binding"/>
    <property type="evidence" value="ECO:0007669"/>
    <property type="project" value="UniProtKB-KW"/>
</dbReference>
<dbReference type="EMBL" id="WTXG01000009">
    <property type="protein sequence ID" value="KAI0303303.1"/>
    <property type="molecule type" value="Genomic_DNA"/>
</dbReference>
<feature type="compositionally biased region" description="Basic residues" evidence="2">
    <location>
        <begin position="434"/>
        <end position="445"/>
    </location>
</feature>